<comment type="subunit">
    <text evidence="3">DNA polymerase III contains a core (composed of alpha, epsilon and theta chains) that associates with a tau subunit. This core dimerizes to form the POLIII' complex. PolIII' associates with the gamma complex (composed of gamma, delta, delta', psi and chi chains) and with the beta chain to form the complete DNA polymerase III complex.</text>
</comment>
<dbReference type="GO" id="GO:0005829">
    <property type="term" value="C:cytosol"/>
    <property type="evidence" value="ECO:0007669"/>
    <property type="project" value="TreeGrafter"/>
</dbReference>
<feature type="domain" description="Exonuclease" evidence="7">
    <location>
        <begin position="522"/>
        <end position="690"/>
    </location>
</feature>
<evidence type="ECO:0000313" key="8">
    <source>
        <dbReference type="EMBL" id="TPE46844.1"/>
    </source>
</evidence>
<dbReference type="PANTHER" id="PTHR30231:SF41">
    <property type="entry name" value="DNA POLYMERASE III SUBUNIT EPSILON"/>
    <property type="match status" value="1"/>
</dbReference>
<name>A0A501WFI5_9RHOB</name>
<keyword evidence="6" id="KW-0812">Transmembrane</keyword>
<evidence type="ECO:0000256" key="4">
    <source>
        <dbReference type="ARBA" id="ARBA00049244"/>
    </source>
</evidence>
<dbReference type="InterPro" id="IPR012337">
    <property type="entry name" value="RNaseH-like_sf"/>
</dbReference>
<accession>A0A501WFI5</accession>
<dbReference type="CDD" id="cd06127">
    <property type="entry name" value="DEDDh"/>
    <property type="match status" value="1"/>
</dbReference>
<dbReference type="AlphaFoldDB" id="A0A501WFI5"/>
<dbReference type="GO" id="GO:0003887">
    <property type="term" value="F:DNA-directed DNA polymerase activity"/>
    <property type="evidence" value="ECO:0007669"/>
    <property type="project" value="UniProtKB-EC"/>
</dbReference>
<evidence type="ECO:0000256" key="1">
    <source>
        <dbReference type="ARBA" id="ARBA00012417"/>
    </source>
</evidence>
<dbReference type="SUPFAM" id="SSF53098">
    <property type="entry name" value="Ribonuclease H-like"/>
    <property type="match status" value="1"/>
</dbReference>
<keyword evidence="5" id="KW-0175">Coiled coil</keyword>
<dbReference type="SUPFAM" id="SSF55785">
    <property type="entry name" value="PYP-like sensor domain (PAS domain)"/>
    <property type="match status" value="1"/>
</dbReference>
<proteinExistence type="predicted"/>
<sequence>MKPDPRRILAALAPGAALALWLLGGALLLGATLSPEARAALGPLLTGTATLIAGWWFLAAAAGAWLAARFYEAHVGATGRLADATRLLAGDPSAPSIMPHGAGRERLLTEAINALADERRRLEAEMARRVEEASRAVALERDQLGALMAELSQSVLVCNLDGRILLYNGQARVLFRRLSRAPESAGGAELIGLGRSIHSVIDRALVTHALETIDRRRARGEAAASSQFVTTTPAGHLLRVSLAPVRSEGAAALSGYVLLVDDITDEIAAQSRRDQSLTRLTEASRASLAAMRAALEMLDFPDLEPAERESFQRVVRDEVGALSARLATLASETSEDLLTRWPLQEMLGADLVTAAAQRIEAVTGRAVAVGEVDETLWLNVDSFALTQALAFLADRLTREQDQPPLTLRLAPAAGGWGHLDLVWPTGDGAARGPRGWRTEPMRLEDGVSPLSARDVAERHGGEIWLAHERTRGLSFFRFLLPLASGLETEPATGERPEYYDFDLFAASDAARALDDRALETLSYTVFDTETTGLDPAGGDEIIQMGAVRVVNGKLLRGERFDQLVDPGRSIPEASIPFHGIRPEMVRGQPRIAEVLPAFHAFAADTVLVGHNVAFDMRFLQMKEGATGIRFDQPVLDTLLLASVAQPAEESHSLEAIATRLGVAVTARHSAAGDALTTAQVFLKLFPLLRARGIVTLGQALRAAEASYYARLRY</sequence>
<feature type="coiled-coil region" evidence="5">
    <location>
        <begin position="105"/>
        <end position="132"/>
    </location>
</feature>
<dbReference type="Pfam" id="PF00929">
    <property type="entry name" value="RNase_T"/>
    <property type="match status" value="1"/>
</dbReference>
<dbReference type="SMART" id="SM00479">
    <property type="entry name" value="EXOIII"/>
    <property type="match status" value="1"/>
</dbReference>
<evidence type="ECO:0000313" key="9">
    <source>
        <dbReference type="Proteomes" id="UP000319255"/>
    </source>
</evidence>
<organism evidence="8 9">
    <name type="scientific">Amaricoccus solimangrovi</name>
    <dbReference type="NCBI Taxonomy" id="2589815"/>
    <lineage>
        <taxon>Bacteria</taxon>
        <taxon>Pseudomonadati</taxon>
        <taxon>Pseudomonadota</taxon>
        <taxon>Alphaproteobacteria</taxon>
        <taxon>Rhodobacterales</taxon>
        <taxon>Paracoccaceae</taxon>
        <taxon>Amaricoccus</taxon>
    </lineage>
</organism>
<comment type="catalytic activity">
    <reaction evidence="4">
        <text>DNA(n) + a 2'-deoxyribonucleoside 5'-triphosphate = DNA(n+1) + diphosphate</text>
        <dbReference type="Rhea" id="RHEA:22508"/>
        <dbReference type="Rhea" id="RHEA-COMP:17339"/>
        <dbReference type="Rhea" id="RHEA-COMP:17340"/>
        <dbReference type="ChEBI" id="CHEBI:33019"/>
        <dbReference type="ChEBI" id="CHEBI:61560"/>
        <dbReference type="ChEBI" id="CHEBI:173112"/>
        <dbReference type="EC" id="2.7.7.7"/>
    </reaction>
</comment>
<dbReference type="GO" id="GO:0003677">
    <property type="term" value="F:DNA binding"/>
    <property type="evidence" value="ECO:0007669"/>
    <property type="project" value="InterPro"/>
</dbReference>
<dbReference type="FunFam" id="3.30.420.10:FF:000045">
    <property type="entry name" value="3'-5' exonuclease DinG"/>
    <property type="match status" value="1"/>
</dbReference>
<evidence type="ECO:0000256" key="3">
    <source>
        <dbReference type="ARBA" id="ARBA00026073"/>
    </source>
</evidence>
<reference evidence="8 9" key="1">
    <citation type="submission" date="2019-06" db="EMBL/GenBank/DDBJ databases">
        <title>A novel bacterium of genus Amaricoccus, isolated from marine sediment.</title>
        <authorList>
            <person name="Huang H."/>
            <person name="Mo K."/>
            <person name="Hu Y."/>
        </authorList>
    </citation>
    <scope>NUCLEOTIDE SEQUENCE [LARGE SCALE GENOMIC DNA]</scope>
    <source>
        <strain evidence="8 9">HB172011</strain>
    </source>
</reference>
<dbReference type="OrthoDB" id="9804290at2"/>
<evidence type="ECO:0000256" key="6">
    <source>
        <dbReference type="SAM" id="Phobius"/>
    </source>
</evidence>
<dbReference type="EC" id="2.7.7.7" evidence="1"/>
<evidence type="ECO:0000256" key="2">
    <source>
        <dbReference type="ARBA" id="ARBA00025483"/>
    </source>
</evidence>
<dbReference type="GO" id="GO:0045004">
    <property type="term" value="P:DNA replication proofreading"/>
    <property type="evidence" value="ECO:0007669"/>
    <property type="project" value="TreeGrafter"/>
</dbReference>
<dbReference type="Gene3D" id="3.30.420.10">
    <property type="entry name" value="Ribonuclease H-like superfamily/Ribonuclease H"/>
    <property type="match status" value="1"/>
</dbReference>
<gene>
    <name evidence="8" type="ORF">FJM51_21215</name>
</gene>
<dbReference type="NCBIfam" id="TIGR00573">
    <property type="entry name" value="dnaq"/>
    <property type="match status" value="1"/>
</dbReference>
<dbReference type="RefSeq" id="WP_140456130.1">
    <property type="nucleotide sequence ID" value="NZ_VFRP01000039.1"/>
</dbReference>
<dbReference type="Gene3D" id="3.30.450.20">
    <property type="entry name" value="PAS domain"/>
    <property type="match status" value="1"/>
</dbReference>
<dbReference type="Proteomes" id="UP000319255">
    <property type="component" value="Unassembled WGS sequence"/>
</dbReference>
<keyword evidence="6" id="KW-1133">Transmembrane helix</keyword>
<dbReference type="InterPro" id="IPR013520">
    <property type="entry name" value="Ribonucl_H"/>
</dbReference>
<dbReference type="InterPro" id="IPR013656">
    <property type="entry name" value="PAS_4"/>
</dbReference>
<protein>
    <recommendedName>
        <fullName evidence="1">DNA-directed DNA polymerase</fullName>
        <ecNumber evidence="1">2.7.7.7</ecNumber>
    </recommendedName>
</protein>
<keyword evidence="6" id="KW-0472">Membrane</keyword>
<dbReference type="EMBL" id="VFRP01000039">
    <property type="protein sequence ID" value="TPE46844.1"/>
    <property type="molecule type" value="Genomic_DNA"/>
</dbReference>
<dbReference type="Pfam" id="PF08448">
    <property type="entry name" value="PAS_4"/>
    <property type="match status" value="1"/>
</dbReference>
<dbReference type="InterPro" id="IPR006054">
    <property type="entry name" value="DnaQ"/>
</dbReference>
<feature type="transmembrane region" description="Helical" evidence="6">
    <location>
        <begin position="49"/>
        <end position="71"/>
    </location>
</feature>
<comment type="caution">
    <text evidence="8">The sequence shown here is derived from an EMBL/GenBank/DDBJ whole genome shotgun (WGS) entry which is preliminary data.</text>
</comment>
<keyword evidence="9" id="KW-1185">Reference proteome</keyword>
<dbReference type="InterPro" id="IPR035965">
    <property type="entry name" value="PAS-like_dom_sf"/>
</dbReference>
<comment type="function">
    <text evidence="2">DNA polymerase III is a complex, multichain enzyme responsible for most of the replicative synthesis in bacteria. The epsilon subunit contain the editing function and is a proofreading 3'-5' exonuclease.</text>
</comment>
<dbReference type="GO" id="GO:0008408">
    <property type="term" value="F:3'-5' exonuclease activity"/>
    <property type="evidence" value="ECO:0007669"/>
    <property type="project" value="TreeGrafter"/>
</dbReference>
<evidence type="ECO:0000259" key="7">
    <source>
        <dbReference type="SMART" id="SM00479"/>
    </source>
</evidence>
<dbReference type="InterPro" id="IPR036397">
    <property type="entry name" value="RNaseH_sf"/>
</dbReference>
<dbReference type="PANTHER" id="PTHR30231">
    <property type="entry name" value="DNA POLYMERASE III SUBUNIT EPSILON"/>
    <property type="match status" value="1"/>
</dbReference>
<evidence type="ECO:0000256" key="5">
    <source>
        <dbReference type="SAM" id="Coils"/>
    </source>
</evidence>